<protein>
    <submittedName>
        <fullName evidence="1">Uncharacterized protein</fullName>
    </submittedName>
</protein>
<comment type="caution">
    <text evidence="1">The sequence shown here is derived from an EMBL/GenBank/DDBJ whole genome shotgun (WGS) entry which is preliminary data.</text>
</comment>
<proteinExistence type="predicted"/>
<evidence type="ECO:0000313" key="1">
    <source>
        <dbReference type="EMBL" id="MXP24844.1"/>
    </source>
</evidence>
<accession>A0A845A535</accession>
<dbReference type="AlphaFoldDB" id="A0A845A535"/>
<gene>
    <name evidence="1" type="ORF">GRI39_02125</name>
</gene>
<dbReference type="RefSeq" id="WP_160738039.1">
    <property type="nucleotide sequence ID" value="NZ_WTYQ01000001.1"/>
</dbReference>
<dbReference type="Proteomes" id="UP000460561">
    <property type="component" value="Unassembled WGS sequence"/>
</dbReference>
<reference evidence="1 2" key="1">
    <citation type="submission" date="2019-12" db="EMBL/GenBank/DDBJ databases">
        <title>Genomic-based taxomic classification of the family Erythrobacteraceae.</title>
        <authorList>
            <person name="Xu L."/>
        </authorList>
    </citation>
    <scope>NUCLEOTIDE SEQUENCE [LARGE SCALE GENOMIC DNA]</scope>
    <source>
        <strain evidence="1 2">DSM 18604</strain>
    </source>
</reference>
<evidence type="ECO:0000313" key="2">
    <source>
        <dbReference type="Proteomes" id="UP000460561"/>
    </source>
</evidence>
<name>A0A845A535_9SPHN</name>
<organism evidence="1 2">
    <name type="scientific">Altericroceibacterium indicum</name>
    <dbReference type="NCBI Taxonomy" id="374177"/>
    <lineage>
        <taxon>Bacteria</taxon>
        <taxon>Pseudomonadati</taxon>
        <taxon>Pseudomonadota</taxon>
        <taxon>Alphaproteobacteria</taxon>
        <taxon>Sphingomonadales</taxon>
        <taxon>Erythrobacteraceae</taxon>
        <taxon>Altericroceibacterium</taxon>
    </lineage>
</organism>
<dbReference type="EMBL" id="WTYQ01000001">
    <property type="protein sequence ID" value="MXP24844.1"/>
    <property type="molecule type" value="Genomic_DNA"/>
</dbReference>
<sequence>MAQLFASTLFAVASALSITVCAHSLYRIVRHAIALFGEIAEMEASEWGSDK</sequence>
<keyword evidence="2" id="KW-1185">Reference proteome</keyword>